<dbReference type="EMBL" id="WEZQ01000003">
    <property type="protein sequence ID" value="MYV16400.1"/>
    <property type="molecule type" value="Genomic_DNA"/>
</dbReference>
<evidence type="ECO:0000313" key="2">
    <source>
        <dbReference type="EMBL" id="MYV16400.1"/>
    </source>
</evidence>
<dbReference type="RefSeq" id="WP_161002974.1">
    <property type="nucleotide sequence ID" value="NZ_WEZQ01000003.1"/>
</dbReference>
<reference evidence="2 3" key="1">
    <citation type="journal article" date="2019" name="Appl. Environ. Microbiol.">
        <title>Genetic determinants of hydroxycinnamic acid metabolism in heterofermentative lactobacilli.</title>
        <authorList>
            <person name="Gaur G."/>
            <person name="Oh J.H."/>
            <person name="Filannino P."/>
            <person name="Gobbetti M."/>
            <person name="van Pijkeren J.P."/>
            <person name="Ganzle M.G."/>
        </authorList>
    </citation>
    <scope>NUCLEOTIDE SEQUENCE [LARGE SCALE GENOMIC DNA]</scope>
    <source>
        <strain evidence="2 3">C5</strain>
    </source>
</reference>
<dbReference type="AlphaFoldDB" id="A0A6N9I0E6"/>
<protein>
    <submittedName>
        <fullName evidence="2">Uncharacterized protein</fullName>
    </submittedName>
</protein>
<gene>
    <name evidence="2" type="ORF">GB993_02535</name>
</gene>
<dbReference type="Proteomes" id="UP000449209">
    <property type="component" value="Unassembled WGS sequence"/>
</dbReference>
<feature type="signal peptide" evidence="1">
    <location>
        <begin position="1"/>
        <end position="24"/>
    </location>
</feature>
<accession>A0A6N9I0E6</accession>
<organism evidence="2 3">
    <name type="scientific">Furfurilactobacillus milii</name>
    <dbReference type="NCBI Taxonomy" id="2888272"/>
    <lineage>
        <taxon>Bacteria</taxon>
        <taxon>Bacillati</taxon>
        <taxon>Bacillota</taxon>
        <taxon>Bacilli</taxon>
        <taxon>Lactobacillales</taxon>
        <taxon>Lactobacillaceae</taxon>
        <taxon>Furfurilactobacillus</taxon>
    </lineage>
</organism>
<proteinExistence type="predicted"/>
<evidence type="ECO:0000313" key="3">
    <source>
        <dbReference type="Proteomes" id="UP000449209"/>
    </source>
</evidence>
<name>A0A6N9I0E6_9LACO</name>
<keyword evidence="1" id="KW-0732">Signal</keyword>
<sequence length="62" mass="6722">MKHLILSITTLTLALTIGSTTINAATAQPVVASEPVNTVAQSTTHNRPTNYYFSLKDDLGYR</sequence>
<evidence type="ECO:0000256" key="1">
    <source>
        <dbReference type="SAM" id="SignalP"/>
    </source>
</evidence>
<comment type="caution">
    <text evidence="2">The sequence shown here is derived from an EMBL/GenBank/DDBJ whole genome shotgun (WGS) entry which is preliminary data.</text>
</comment>
<feature type="chain" id="PRO_5026928930" evidence="1">
    <location>
        <begin position="25"/>
        <end position="62"/>
    </location>
</feature>